<dbReference type="GO" id="GO:0046872">
    <property type="term" value="F:metal ion binding"/>
    <property type="evidence" value="ECO:0007669"/>
    <property type="project" value="UniProtKB-KW"/>
</dbReference>
<dbReference type="InterPro" id="IPR036436">
    <property type="entry name" value="Disintegrin_dom_sf"/>
</dbReference>
<dbReference type="PROSITE" id="PS50215">
    <property type="entry name" value="ADAM_MEPRO"/>
    <property type="match status" value="1"/>
</dbReference>
<protein>
    <submittedName>
        <fullName evidence="7">Uncharacterized protein</fullName>
    </submittedName>
</protein>
<dbReference type="PANTHER" id="PTHR45702:SF5">
    <property type="entry name" value="ADAM METALLOPEPTIDASE DOMAIN 17B"/>
    <property type="match status" value="1"/>
</dbReference>
<dbReference type="InterPro" id="IPR051489">
    <property type="entry name" value="ADAM_Metalloproteinase"/>
</dbReference>
<dbReference type="OMA" id="DINTFWK"/>
<feature type="binding site" evidence="2">
    <location>
        <position position="380"/>
    </location>
    <ligand>
        <name>Zn(2+)</name>
        <dbReference type="ChEBI" id="CHEBI:29105"/>
        <note>catalytic</note>
    </ligand>
</feature>
<dbReference type="Gene3D" id="3.40.390.10">
    <property type="entry name" value="Collagenase (Catalytic Domain)"/>
    <property type="match status" value="1"/>
</dbReference>
<dbReference type="Ensembl" id="ENSMMOT00000024336.1">
    <property type="protein sequence ID" value="ENSMMOP00000023937.1"/>
    <property type="gene ID" value="ENSMMOG00000018209.1"/>
</dbReference>
<feature type="active site" evidence="2">
    <location>
        <position position="381"/>
    </location>
</feature>
<evidence type="ECO:0000313" key="7">
    <source>
        <dbReference type="Ensembl" id="ENSMMOP00000023937.1"/>
    </source>
</evidence>
<dbReference type="Pfam" id="PF13574">
    <property type="entry name" value="Reprolysin_2"/>
    <property type="match status" value="1"/>
</dbReference>
<evidence type="ECO:0000256" key="2">
    <source>
        <dbReference type="PROSITE-ProRule" id="PRU00276"/>
    </source>
</evidence>
<dbReference type="FunFam" id="4.10.70.10:FF:000003">
    <property type="entry name" value="Disintegrin and metalloproteinase domain-containing protein 17"/>
    <property type="match status" value="1"/>
</dbReference>
<evidence type="ECO:0000313" key="8">
    <source>
        <dbReference type="Proteomes" id="UP000261620"/>
    </source>
</evidence>
<dbReference type="Proteomes" id="UP000261620">
    <property type="component" value="Unplaced"/>
</dbReference>
<keyword evidence="2" id="KW-0479">Metal-binding</keyword>
<dbReference type="GO" id="GO:0007219">
    <property type="term" value="P:Notch signaling pathway"/>
    <property type="evidence" value="ECO:0007669"/>
    <property type="project" value="TreeGrafter"/>
</dbReference>
<dbReference type="AlphaFoldDB" id="A0A3Q4BRT7"/>
<evidence type="ECO:0000256" key="3">
    <source>
        <dbReference type="SAM" id="MobiDB-lite"/>
    </source>
</evidence>
<dbReference type="InterPro" id="IPR032029">
    <property type="entry name" value="ADAM17_MPD"/>
</dbReference>
<keyword evidence="2" id="KW-0862">Zinc</keyword>
<dbReference type="Gene3D" id="4.10.70.10">
    <property type="entry name" value="Disintegrin domain"/>
    <property type="match status" value="1"/>
</dbReference>
<dbReference type="STRING" id="94237.ENSMMOP00000023937"/>
<dbReference type="Pfam" id="PF16698">
    <property type="entry name" value="ADAM17_MPD"/>
    <property type="match status" value="1"/>
</dbReference>
<dbReference type="InterPro" id="IPR001762">
    <property type="entry name" value="Disintegrin_dom"/>
</dbReference>
<dbReference type="PANTHER" id="PTHR45702">
    <property type="entry name" value="ADAM10/ADAM17 METALLOPEPTIDASE FAMILY MEMBER"/>
    <property type="match status" value="1"/>
</dbReference>
<sequence>MQYHLPPLCRFKGGVVLCVFWLRNVEEEALTVKLSLRSTLEDFDVLPLSSLQTHSVRRRDVQSETHVEKLISFDALERHFRLYLRTNDQLFTDDFSAIVVDEDGQERSYPINRLNYFSGHVVGEENSRVQAHIDKEEFSAHILTDEAEYSIEPLWRFTSAPPDGRLLIYRSEDIRNLSRLQQPSVCGYTSSDPTHLLPNSAKAAMLKEQQEEGHCWKSAEQENAVTEIELIDRVDDIYRNTSWDEEFTGYGVQIQQIIIEKSPTTVVPGKRHFNMRGSPVVGRDVWDVKKLLEQFSADIAEKASNVCLAHLFTYQDFDEGTLGLAYVAPSKPDIAGGLCSKASPSSSNQQRAMYLNTGLTSTKNYGKTILTKEADLVTTHELGHNFGAEHDPDDMPDCAPREDQGGKYVMYPIAVSGDHFNNKLFSNCSKRSIVKRLRSKAPSCFRQRNVNVCGNSRVEHGEDCDPGLLHINSDRCCTPDCRLRSRAQCSDRNSACCKNCRFQSEGEVCQEPIDATCKGRSYCTGNSSECPPPHNAPDQTVCLDSGECLNGECVPFCQAVLKLQPCACNDTHSSCKVCCRSSSGVCAPYQDKDGHFLFLRKGKPCTVGFCDGAGKCMKQVQDVVERLWDFIEKLDINTFGKFLADNIVGSVVAFSLLFWVPFSILVHCVDKKLDQQFEQNTKSRFFPSNAELLSSLESASVRIFKPPTFSYTTNPSILRFQLSGTQQTSGPDPDPIQHPPLDSPRMATIQEDPSVDSHLDEEALEEAFGRQGGLVQRSFEDLTENSAMSRSEKAMLYRLQRQHQIDSKETQC</sequence>
<dbReference type="SMART" id="SM00050">
    <property type="entry name" value="DISIN"/>
    <property type="match status" value="1"/>
</dbReference>
<dbReference type="Gene3D" id="4.10.70.30">
    <property type="match status" value="1"/>
</dbReference>
<feature type="binding site" evidence="2">
    <location>
        <position position="384"/>
    </location>
    <ligand>
        <name>Zn(2+)</name>
        <dbReference type="ChEBI" id="CHEBI:29105"/>
        <note>catalytic</note>
    </ligand>
</feature>
<dbReference type="Pfam" id="PF00200">
    <property type="entry name" value="Disintegrin"/>
    <property type="match status" value="1"/>
</dbReference>
<accession>A0A3Q4BRT7</accession>
<proteinExistence type="predicted"/>
<reference evidence="7" key="2">
    <citation type="submission" date="2025-09" db="UniProtKB">
        <authorList>
            <consortium name="Ensembl"/>
        </authorList>
    </citation>
    <scope>IDENTIFICATION</scope>
</reference>
<keyword evidence="4" id="KW-0472">Membrane</keyword>
<feature type="binding site" evidence="2">
    <location>
        <position position="390"/>
    </location>
    <ligand>
        <name>Zn(2+)</name>
        <dbReference type="ChEBI" id="CHEBI:29105"/>
        <note>catalytic</note>
    </ligand>
</feature>
<feature type="domain" description="Disintegrin" evidence="5">
    <location>
        <begin position="450"/>
        <end position="538"/>
    </location>
</feature>
<evidence type="ECO:0000259" key="6">
    <source>
        <dbReference type="PROSITE" id="PS50215"/>
    </source>
</evidence>
<dbReference type="InterPro" id="IPR001590">
    <property type="entry name" value="Peptidase_M12B"/>
</dbReference>
<evidence type="ECO:0000256" key="4">
    <source>
        <dbReference type="SAM" id="Phobius"/>
    </source>
</evidence>
<reference evidence="7" key="1">
    <citation type="submission" date="2025-08" db="UniProtKB">
        <authorList>
            <consortium name="Ensembl"/>
        </authorList>
    </citation>
    <scope>IDENTIFICATION</scope>
</reference>
<name>A0A3Q4BRT7_MOLML</name>
<feature type="transmembrane region" description="Helical" evidence="4">
    <location>
        <begin position="647"/>
        <end position="669"/>
    </location>
</feature>
<dbReference type="GO" id="GO:0005886">
    <property type="term" value="C:plasma membrane"/>
    <property type="evidence" value="ECO:0007669"/>
    <property type="project" value="TreeGrafter"/>
</dbReference>
<evidence type="ECO:0000259" key="5">
    <source>
        <dbReference type="PROSITE" id="PS50214"/>
    </source>
</evidence>
<dbReference type="GO" id="GO:0004222">
    <property type="term" value="F:metalloendopeptidase activity"/>
    <property type="evidence" value="ECO:0007669"/>
    <property type="project" value="InterPro"/>
</dbReference>
<dbReference type="GO" id="GO:0006509">
    <property type="term" value="P:membrane protein ectodomain proteolysis"/>
    <property type="evidence" value="ECO:0007669"/>
    <property type="project" value="TreeGrafter"/>
</dbReference>
<dbReference type="PROSITE" id="PS50214">
    <property type="entry name" value="DISINTEGRIN_2"/>
    <property type="match status" value="1"/>
</dbReference>
<dbReference type="InterPro" id="IPR024079">
    <property type="entry name" value="MetalloPept_cat_dom_sf"/>
</dbReference>
<keyword evidence="4" id="KW-1133">Transmembrane helix</keyword>
<keyword evidence="1" id="KW-1015">Disulfide bond</keyword>
<dbReference type="CDD" id="cd14246">
    <property type="entry name" value="ADAM17_MPD"/>
    <property type="match status" value="1"/>
</dbReference>
<keyword evidence="4" id="KW-0812">Transmembrane</keyword>
<feature type="region of interest" description="Disordered" evidence="3">
    <location>
        <begin position="723"/>
        <end position="746"/>
    </location>
</feature>
<evidence type="ECO:0000256" key="1">
    <source>
        <dbReference type="ARBA" id="ARBA00023157"/>
    </source>
</evidence>
<feature type="compositionally biased region" description="Pro residues" evidence="3">
    <location>
        <begin position="732"/>
        <end position="742"/>
    </location>
</feature>
<dbReference type="SUPFAM" id="SSF55486">
    <property type="entry name" value="Metalloproteases ('zincins'), catalytic domain"/>
    <property type="match status" value="1"/>
</dbReference>
<dbReference type="SUPFAM" id="SSF57552">
    <property type="entry name" value="Blood coagulation inhibitor (disintegrin)"/>
    <property type="match status" value="1"/>
</dbReference>
<feature type="domain" description="Peptidase M12B" evidence="6">
    <location>
        <begin position="286"/>
        <end position="449"/>
    </location>
</feature>
<comment type="caution">
    <text evidence="2">Lacks conserved residue(s) required for the propagation of feature annotation.</text>
</comment>
<keyword evidence="8" id="KW-1185">Reference proteome</keyword>
<organism evidence="7 8">
    <name type="scientific">Mola mola</name>
    <name type="common">Ocean sunfish</name>
    <name type="synonym">Tetraodon mola</name>
    <dbReference type="NCBI Taxonomy" id="94237"/>
    <lineage>
        <taxon>Eukaryota</taxon>
        <taxon>Metazoa</taxon>
        <taxon>Chordata</taxon>
        <taxon>Craniata</taxon>
        <taxon>Vertebrata</taxon>
        <taxon>Euteleostomi</taxon>
        <taxon>Actinopterygii</taxon>
        <taxon>Neopterygii</taxon>
        <taxon>Teleostei</taxon>
        <taxon>Neoteleostei</taxon>
        <taxon>Acanthomorphata</taxon>
        <taxon>Eupercaria</taxon>
        <taxon>Tetraodontiformes</taxon>
        <taxon>Molidae</taxon>
        <taxon>Mola</taxon>
    </lineage>
</organism>